<dbReference type="Pfam" id="PF00034">
    <property type="entry name" value="Cytochrom_C"/>
    <property type="match status" value="2"/>
</dbReference>
<dbReference type="SUPFAM" id="SSF46626">
    <property type="entry name" value="Cytochrome c"/>
    <property type="match status" value="2"/>
</dbReference>
<dbReference type="Gene3D" id="1.10.760.10">
    <property type="entry name" value="Cytochrome c-like domain"/>
    <property type="match status" value="2"/>
</dbReference>
<protein>
    <submittedName>
        <fullName evidence="11">C-type cytochrome</fullName>
    </submittedName>
</protein>
<feature type="domain" description="Cytochrome c" evidence="10">
    <location>
        <begin position="113"/>
        <end position="202"/>
    </location>
</feature>
<organism evidence="11 12">
    <name type="scientific">Pseudomonas cremoris</name>
    <dbReference type="NCBI Taxonomy" id="2724178"/>
    <lineage>
        <taxon>Bacteria</taxon>
        <taxon>Pseudomonadati</taxon>
        <taxon>Pseudomonadota</taxon>
        <taxon>Gammaproteobacteria</taxon>
        <taxon>Pseudomonadales</taxon>
        <taxon>Pseudomonadaceae</taxon>
        <taxon>Pseudomonas</taxon>
    </lineage>
</organism>
<dbReference type="PANTHER" id="PTHR33751:SF9">
    <property type="entry name" value="CYTOCHROME C4"/>
    <property type="match status" value="1"/>
</dbReference>
<evidence type="ECO:0000256" key="9">
    <source>
        <dbReference type="SAM" id="SignalP"/>
    </source>
</evidence>
<evidence type="ECO:0000313" key="12">
    <source>
        <dbReference type="Proteomes" id="UP000534677"/>
    </source>
</evidence>
<dbReference type="PANTHER" id="PTHR33751">
    <property type="entry name" value="CBB3-TYPE CYTOCHROME C OXIDASE SUBUNIT FIXP"/>
    <property type="match status" value="1"/>
</dbReference>
<comment type="caution">
    <text evidence="11">The sequence shown here is derived from an EMBL/GenBank/DDBJ whole genome shotgun (WGS) entry which is preliminary data.</text>
</comment>
<keyword evidence="3 8" id="KW-0349">Heme</keyword>
<gene>
    <name evidence="11" type="ORF">HF209_23440</name>
</gene>
<sequence>MKLRISVGVLLLAATLAAHAQAPAQAGTCVACHGSAGQGNPALGAPRLAGQQAEYLMTQLQNFKAARRGYDASDSHGAQMRAVASGLSDSDIQPLAQYFSRLAFSADKAVAPAADPQGQALYQGTCASCHGPQGEGYAHLKTPNLKILDSAYIERQLTHFVQGVRGAEGHADELGIWMRGISLQLAGENERKTIAHYIGSLKSAGN</sequence>
<keyword evidence="4 8" id="KW-0479">Metal-binding</keyword>
<dbReference type="EMBL" id="JAAXCZ010000013">
    <property type="protein sequence ID" value="MBC2383900.1"/>
    <property type="molecule type" value="Genomic_DNA"/>
</dbReference>
<dbReference type="PIRSF" id="PIRSF000005">
    <property type="entry name" value="Cytochrome_c4"/>
    <property type="match status" value="1"/>
</dbReference>
<feature type="chain" id="PRO_5045871986" evidence="9">
    <location>
        <begin position="21"/>
        <end position="206"/>
    </location>
</feature>
<name>A0ABR6TDW7_9PSED</name>
<dbReference type="PROSITE" id="PS51007">
    <property type="entry name" value="CYTC"/>
    <property type="match status" value="2"/>
</dbReference>
<evidence type="ECO:0000256" key="5">
    <source>
        <dbReference type="ARBA" id="ARBA00022764"/>
    </source>
</evidence>
<dbReference type="RefSeq" id="WP_185709548.1">
    <property type="nucleotide sequence ID" value="NZ_JAAXCZ010000013.1"/>
</dbReference>
<dbReference type="InterPro" id="IPR050597">
    <property type="entry name" value="Cytochrome_c_Oxidase_Subunit"/>
</dbReference>
<dbReference type="InterPro" id="IPR036909">
    <property type="entry name" value="Cyt_c-like_dom_sf"/>
</dbReference>
<evidence type="ECO:0000256" key="7">
    <source>
        <dbReference type="ARBA" id="ARBA00023004"/>
    </source>
</evidence>
<keyword evidence="7 8" id="KW-0408">Iron</keyword>
<evidence type="ECO:0000256" key="1">
    <source>
        <dbReference type="ARBA" id="ARBA00004418"/>
    </source>
</evidence>
<reference evidence="11 12" key="1">
    <citation type="submission" date="2020-04" db="EMBL/GenBank/DDBJ databases">
        <title>Pseudomonas crami sp. nov., a novel proteolytic bacterial species isolated from cream.</title>
        <authorList>
            <person name="Hofmann K."/>
            <person name="Woller A."/>
            <person name="Huptas C."/>
            <person name="Wenning M."/>
            <person name="Scherer S."/>
            <person name="Doll E.V."/>
        </authorList>
    </citation>
    <scope>NUCLEOTIDE SEQUENCE [LARGE SCALE GENOMIC DNA]</scope>
    <source>
        <strain evidence="11 12">WS 5096</strain>
    </source>
</reference>
<keyword evidence="9" id="KW-0732">Signal</keyword>
<keyword evidence="12" id="KW-1185">Reference proteome</keyword>
<dbReference type="InterPro" id="IPR024167">
    <property type="entry name" value="Cytochrome_c4-like"/>
</dbReference>
<keyword evidence="6" id="KW-0249">Electron transport</keyword>
<evidence type="ECO:0000256" key="4">
    <source>
        <dbReference type="ARBA" id="ARBA00022723"/>
    </source>
</evidence>
<evidence type="ECO:0000256" key="6">
    <source>
        <dbReference type="ARBA" id="ARBA00022982"/>
    </source>
</evidence>
<dbReference type="InterPro" id="IPR009056">
    <property type="entry name" value="Cyt_c-like_dom"/>
</dbReference>
<evidence type="ECO:0000256" key="8">
    <source>
        <dbReference type="PROSITE-ProRule" id="PRU00433"/>
    </source>
</evidence>
<evidence type="ECO:0000256" key="3">
    <source>
        <dbReference type="ARBA" id="ARBA00022617"/>
    </source>
</evidence>
<feature type="signal peptide" evidence="9">
    <location>
        <begin position="1"/>
        <end position="20"/>
    </location>
</feature>
<accession>A0ABR6TDW7</accession>
<keyword evidence="2" id="KW-0813">Transport</keyword>
<proteinExistence type="predicted"/>
<evidence type="ECO:0000313" key="11">
    <source>
        <dbReference type="EMBL" id="MBC2383900.1"/>
    </source>
</evidence>
<keyword evidence="5" id="KW-0574">Periplasm</keyword>
<evidence type="ECO:0000259" key="10">
    <source>
        <dbReference type="PROSITE" id="PS51007"/>
    </source>
</evidence>
<evidence type="ECO:0000256" key="2">
    <source>
        <dbReference type="ARBA" id="ARBA00022448"/>
    </source>
</evidence>
<dbReference type="Proteomes" id="UP000534677">
    <property type="component" value="Unassembled WGS sequence"/>
</dbReference>
<comment type="subcellular location">
    <subcellularLocation>
        <location evidence="1">Periplasm</location>
    </subcellularLocation>
</comment>
<feature type="domain" description="Cytochrome c" evidence="10">
    <location>
        <begin position="3"/>
        <end position="103"/>
    </location>
</feature>